<evidence type="ECO:0000313" key="2">
    <source>
        <dbReference type="EMBL" id="GAG84713.1"/>
    </source>
</evidence>
<dbReference type="AlphaFoldDB" id="X1BKW3"/>
<reference evidence="2" key="1">
    <citation type="journal article" date="2014" name="Front. Microbiol.">
        <title>High frequency of phylogenetically diverse reductive dehalogenase-homologous genes in deep subseafloor sedimentary metagenomes.</title>
        <authorList>
            <person name="Kawai M."/>
            <person name="Futagami T."/>
            <person name="Toyoda A."/>
            <person name="Takaki Y."/>
            <person name="Nishi S."/>
            <person name="Hori S."/>
            <person name="Arai W."/>
            <person name="Tsubouchi T."/>
            <person name="Morono Y."/>
            <person name="Uchiyama I."/>
            <person name="Ito T."/>
            <person name="Fujiyama A."/>
            <person name="Inagaki F."/>
            <person name="Takami H."/>
        </authorList>
    </citation>
    <scope>NUCLEOTIDE SEQUENCE</scope>
    <source>
        <strain evidence="2">Expedition CK06-06</strain>
    </source>
</reference>
<gene>
    <name evidence="2" type="ORF">S01H4_30007</name>
</gene>
<comment type="caution">
    <text evidence="2">The sequence shown here is derived from an EMBL/GenBank/DDBJ whole genome shotgun (WGS) entry which is preliminary data.</text>
</comment>
<dbReference type="InterPro" id="IPR011856">
    <property type="entry name" value="tRNA_endonuc-like_dom_sf"/>
</dbReference>
<name>X1BKW3_9ZZZZ</name>
<comment type="catalytic activity">
    <reaction evidence="1">
        <text>Endonucleolytic cleavage at a junction such as a reciprocal single-stranded crossover between two homologous DNA duplexes (Holliday junction).</text>
        <dbReference type="EC" id="3.1.21.10"/>
    </reaction>
</comment>
<sequence length="89" mass="10461">DFLTEKGMYCIRSAGSKGIVDVIAIWKYCNETFIYLIQCKYGNAVMSKQDQKKLIALTDDFGCGFFPIYAYRDKYEKIIHWKNLFYETS</sequence>
<dbReference type="InterPro" id="IPR011335">
    <property type="entry name" value="Restrct_endonuc-II-like"/>
</dbReference>
<dbReference type="GO" id="GO:0008821">
    <property type="term" value="F:crossover junction DNA endonuclease activity"/>
    <property type="evidence" value="ECO:0007669"/>
    <property type="project" value="UniProtKB-EC"/>
</dbReference>
<dbReference type="Gene3D" id="3.40.1350.10">
    <property type="match status" value="1"/>
</dbReference>
<feature type="non-terminal residue" evidence="2">
    <location>
        <position position="1"/>
    </location>
</feature>
<organism evidence="2">
    <name type="scientific">marine sediment metagenome</name>
    <dbReference type="NCBI Taxonomy" id="412755"/>
    <lineage>
        <taxon>unclassified sequences</taxon>
        <taxon>metagenomes</taxon>
        <taxon>ecological metagenomes</taxon>
    </lineage>
</organism>
<evidence type="ECO:0000256" key="1">
    <source>
        <dbReference type="ARBA" id="ARBA00029354"/>
    </source>
</evidence>
<accession>X1BKW3</accession>
<proteinExistence type="predicted"/>
<dbReference type="SUPFAM" id="SSF52980">
    <property type="entry name" value="Restriction endonuclease-like"/>
    <property type="match status" value="1"/>
</dbReference>
<protein>
    <recommendedName>
        <fullName evidence="3">Restriction endonuclease type IV Mrr domain-containing protein</fullName>
    </recommendedName>
</protein>
<dbReference type="InterPro" id="IPR002732">
    <property type="entry name" value="Hjc"/>
</dbReference>
<dbReference type="EMBL" id="BART01015456">
    <property type="protein sequence ID" value="GAG84713.1"/>
    <property type="molecule type" value="Genomic_DNA"/>
</dbReference>
<dbReference type="GO" id="GO:0003676">
    <property type="term" value="F:nucleic acid binding"/>
    <property type="evidence" value="ECO:0007669"/>
    <property type="project" value="InterPro"/>
</dbReference>
<evidence type="ECO:0008006" key="3">
    <source>
        <dbReference type="Google" id="ProtNLM"/>
    </source>
</evidence>
<dbReference type="Pfam" id="PF01870">
    <property type="entry name" value="Hjc"/>
    <property type="match status" value="1"/>
</dbReference>